<accession>A0AAW9HEW4</accession>
<name>A0AAW9HEW4_9ACTO</name>
<keyword evidence="3" id="KW-1003">Cell membrane</keyword>
<evidence type="ECO:0000256" key="7">
    <source>
        <dbReference type="SAM" id="Phobius"/>
    </source>
</evidence>
<comment type="subcellular location">
    <subcellularLocation>
        <location evidence="1">Cell membrane</location>
        <topology evidence="1">Multi-pass membrane protein</topology>
    </subcellularLocation>
</comment>
<keyword evidence="6 7" id="KW-0472">Membrane</keyword>
<dbReference type="InterPro" id="IPR050171">
    <property type="entry name" value="MFS_Transporters"/>
</dbReference>
<feature type="transmembrane region" description="Helical" evidence="7">
    <location>
        <begin position="22"/>
        <end position="43"/>
    </location>
</feature>
<dbReference type="InterPro" id="IPR036259">
    <property type="entry name" value="MFS_trans_sf"/>
</dbReference>
<comment type="caution">
    <text evidence="9">The sequence shown here is derived from an EMBL/GenBank/DDBJ whole genome shotgun (WGS) entry which is preliminary data.</text>
</comment>
<dbReference type="RefSeq" id="WP_074662502.1">
    <property type="nucleotide sequence ID" value="NZ_FNAU01000008.1"/>
</dbReference>
<feature type="transmembrane region" description="Helical" evidence="7">
    <location>
        <begin position="146"/>
        <end position="170"/>
    </location>
</feature>
<evidence type="ECO:0000313" key="10">
    <source>
        <dbReference type="Proteomes" id="UP001273799"/>
    </source>
</evidence>
<feature type="transmembrane region" description="Helical" evidence="7">
    <location>
        <begin position="176"/>
        <end position="194"/>
    </location>
</feature>
<keyword evidence="2" id="KW-0813">Transport</keyword>
<feature type="transmembrane region" description="Helical" evidence="7">
    <location>
        <begin position="411"/>
        <end position="432"/>
    </location>
</feature>
<reference evidence="9" key="1">
    <citation type="submission" date="2023-10" db="EMBL/GenBank/DDBJ databases">
        <title>Whole Genome based description of the genera Actinobaculum and Actinotignum reveals a complex phylogenetic relationship within the species included in the genus Actinotignum.</title>
        <authorList>
            <person name="Jensen C.S."/>
            <person name="Dargis R."/>
            <person name="Kemp M."/>
            <person name="Christensen J.J."/>
        </authorList>
    </citation>
    <scope>NUCLEOTIDE SEQUENCE</scope>
    <source>
        <strain evidence="9">Actinobaculum_suis_CCUG19206T</strain>
    </source>
</reference>
<dbReference type="InterPro" id="IPR020846">
    <property type="entry name" value="MFS_dom"/>
</dbReference>
<dbReference type="AlphaFoldDB" id="A0AAW9HEW4"/>
<evidence type="ECO:0000259" key="8">
    <source>
        <dbReference type="PROSITE" id="PS50850"/>
    </source>
</evidence>
<evidence type="ECO:0000256" key="3">
    <source>
        <dbReference type="ARBA" id="ARBA00022475"/>
    </source>
</evidence>
<proteinExistence type="predicted"/>
<dbReference type="InterPro" id="IPR011701">
    <property type="entry name" value="MFS"/>
</dbReference>
<dbReference type="GO" id="GO:0022857">
    <property type="term" value="F:transmembrane transporter activity"/>
    <property type="evidence" value="ECO:0007669"/>
    <property type="project" value="InterPro"/>
</dbReference>
<evidence type="ECO:0000313" key="9">
    <source>
        <dbReference type="EMBL" id="MDY5152523.1"/>
    </source>
</evidence>
<dbReference type="Gene3D" id="1.20.1250.20">
    <property type="entry name" value="MFS general substrate transporter like domains"/>
    <property type="match status" value="2"/>
</dbReference>
<evidence type="ECO:0000256" key="4">
    <source>
        <dbReference type="ARBA" id="ARBA00022692"/>
    </source>
</evidence>
<dbReference type="Pfam" id="PF07690">
    <property type="entry name" value="MFS_1"/>
    <property type="match status" value="1"/>
</dbReference>
<dbReference type="Proteomes" id="UP001273799">
    <property type="component" value="Unassembled WGS sequence"/>
</dbReference>
<feature type="transmembrane region" description="Helical" evidence="7">
    <location>
        <begin position="87"/>
        <end position="106"/>
    </location>
</feature>
<feature type="domain" description="Major facilitator superfamily (MFS) profile" evidence="8">
    <location>
        <begin position="21"/>
        <end position="439"/>
    </location>
</feature>
<evidence type="ECO:0000256" key="5">
    <source>
        <dbReference type="ARBA" id="ARBA00022989"/>
    </source>
</evidence>
<dbReference type="PRINTS" id="PR01035">
    <property type="entry name" value="TCRTETA"/>
</dbReference>
<dbReference type="PROSITE" id="PS50850">
    <property type="entry name" value="MFS"/>
    <property type="match status" value="1"/>
</dbReference>
<dbReference type="CDD" id="cd17325">
    <property type="entry name" value="MFS_MdtG_SLC18_like"/>
    <property type="match status" value="1"/>
</dbReference>
<evidence type="ECO:0000256" key="6">
    <source>
        <dbReference type="ARBA" id="ARBA00023136"/>
    </source>
</evidence>
<organism evidence="9 10">
    <name type="scientific">Actinobaculum suis</name>
    <dbReference type="NCBI Taxonomy" id="1657"/>
    <lineage>
        <taxon>Bacteria</taxon>
        <taxon>Bacillati</taxon>
        <taxon>Actinomycetota</taxon>
        <taxon>Actinomycetes</taxon>
        <taxon>Actinomycetales</taxon>
        <taxon>Actinomycetaceae</taxon>
        <taxon>Actinobaculum</taxon>
    </lineage>
</organism>
<sequence length="451" mass="46042">MFKTVGDQVICKVGAVKLPRQIWVLVCTAFLIAVGYGVVAPVLPNYAQSFGVSIFAANAVVSVFAFFRLLGAPLSGKVSSTVGERKAYMTGISIVAVSSLACAFAPNYATLLILRGLGGLGSVMFTVAALALIIRYAPAGGRGRASAAYSGAFLIGGIVGPALGALLAPLGMRAPFILYAVALFIASFVVGYATRHGAVTGGAPAGAEDTGDAGSASSVADAGVASAESSGAGGSGADVAGADAADRPRLTLRAAMKYRLFWHCCYTQFVQAWTNLGVRNSLVPLFAASFATGPAWLSGAVLAAFAAGNGVALLFSGRLSDRFGRAPGMVFGLLCAGTFTLGMGWMNWPLLLATAVCAGFGSGFIQPNAQGAIADMVGDREASNVLAAFQAAGDVGQILGPLVAGAITDSFGYGPAFLISGLLTLSAAPLWLRRWRRDKRERGAENTRIQS</sequence>
<gene>
    <name evidence="9" type="ORF">R6G71_00390</name>
</gene>
<feature type="transmembrane region" description="Helical" evidence="7">
    <location>
        <begin position="296"/>
        <end position="316"/>
    </location>
</feature>
<keyword evidence="4 7" id="KW-0812">Transmembrane</keyword>
<dbReference type="GO" id="GO:0005886">
    <property type="term" value="C:plasma membrane"/>
    <property type="evidence" value="ECO:0007669"/>
    <property type="project" value="UniProtKB-SubCell"/>
</dbReference>
<feature type="transmembrane region" description="Helical" evidence="7">
    <location>
        <begin position="328"/>
        <end position="346"/>
    </location>
</feature>
<feature type="transmembrane region" description="Helical" evidence="7">
    <location>
        <begin position="112"/>
        <end position="134"/>
    </location>
</feature>
<dbReference type="PANTHER" id="PTHR23517">
    <property type="entry name" value="RESISTANCE PROTEIN MDTM, PUTATIVE-RELATED-RELATED"/>
    <property type="match status" value="1"/>
</dbReference>
<keyword evidence="5 7" id="KW-1133">Transmembrane helix</keyword>
<evidence type="ECO:0000256" key="2">
    <source>
        <dbReference type="ARBA" id="ARBA00022448"/>
    </source>
</evidence>
<evidence type="ECO:0000256" key="1">
    <source>
        <dbReference type="ARBA" id="ARBA00004651"/>
    </source>
</evidence>
<dbReference type="EMBL" id="JAWNFU010000001">
    <property type="protein sequence ID" value="MDY5152523.1"/>
    <property type="molecule type" value="Genomic_DNA"/>
</dbReference>
<dbReference type="InterPro" id="IPR001958">
    <property type="entry name" value="Tet-R_TetA/multi-R_MdtG-like"/>
</dbReference>
<feature type="transmembrane region" description="Helical" evidence="7">
    <location>
        <begin position="49"/>
        <end position="67"/>
    </location>
</feature>
<protein>
    <submittedName>
        <fullName evidence="9">MFS transporter</fullName>
    </submittedName>
</protein>
<dbReference type="SUPFAM" id="SSF103473">
    <property type="entry name" value="MFS general substrate transporter"/>
    <property type="match status" value="1"/>
</dbReference>